<gene>
    <name evidence="8" type="ORF">AOL_s00007g327</name>
</gene>
<dbReference type="GeneID" id="22889442"/>
<dbReference type="STRING" id="756982.G1X218"/>
<keyword evidence="3" id="KW-0863">Zinc-finger</keyword>
<dbReference type="OMA" id="GCFTPKQ"/>
<evidence type="ECO:0000313" key="9">
    <source>
        <dbReference type="Proteomes" id="UP000008784"/>
    </source>
</evidence>
<feature type="compositionally biased region" description="Low complexity" evidence="6">
    <location>
        <begin position="336"/>
        <end position="347"/>
    </location>
</feature>
<evidence type="ECO:0000256" key="6">
    <source>
        <dbReference type="SAM" id="MobiDB-lite"/>
    </source>
</evidence>
<feature type="compositionally biased region" description="Basic and acidic residues" evidence="6">
    <location>
        <begin position="138"/>
        <end position="158"/>
    </location>
</feature>
<dbReference type="Proteomes" id="UP000008784">
    <property type="component" value="Unassembled WGS sequence"/>
</dbReference>
<dbReference type="SUPFAM" id="SSF57716">
    <property type="entry name" value="Glucocorticoid receptor-like (DNA-binding domain)"/>
    <property type="match status" value="1"/>
</dbReference>
<evidence type="ECO:0000256" key="1">
    <source>
        <dbReference type="ARBA" id="ARBA00004123"/>
    </source>
</evidence>
<dbReference type="InParanoid" id="G1X218"/>
<comment type="caution">
    <text evidence="8">The sequence shown here is derived from an EMBL/GenBank/DDBJ whole genome shotgun (WGS) entry which is preliminary data.</text>
</comment>
<keyword evidence="9" id="KW-1185">Reference proteome</keyword>
<keyword evidence="5" id="KW-0539">Nucleus</keyword>
<protein>
    <recommendedName>
        <fullName evidence="7">PARP-type domain-containing protein</fullName>
    </recommendedName>
</protein>
<feature type="compositionally biased region" description="Acidic residues" evidence="6">
    <location>
        <begin position="381"/>
        <end position="390"/>
    </location>
</feature>
<dbReference type="HOGENOM" id="CLU_637721_0_0_1"/>
<evidence type="ECO:0000259" key="7">
    <source>
        <dbReference type="PROSITE" id="PS50064"/>
    </source>
</evidence>
<feature type="compositionally biased region" description="Acidic residues" evidence="6">
    <location>
        <begin position="169"/>
        <end position="189"/>
    </location>
</feature>
<feature type="region of interest" description="Disordered" evidence="6">
    <location>
        <begin position="95"/>
        <end position="430"/>
    </location>
</feature>
<feature type="compositionally biased region" description="Basic and acidic residues" evidence="6">
    <location>
        <begin position="358"/>
        <end position="369"/>
    </location>
</feature>
<dbReference type="PROSITE" id="PS50064">
    <property type="entry name" value="ZF_PARP_2"/>
    <property type="match status" value="1"/>
</dbReference>
<sequence>MPYRVEIASTGRAGCKGGVCAKAGDKILKGELRLGTWLEAGPFKSYQYRHWGCVTPTIIANVWKDISEDITSLDGYEELPESDQQLVLKSLQDGHVPNDIWKGDKEMNVPGARGMTKRASKKKAVKSEDEEEAEEEKETPKKRSAAKKEKAPVKEKKATAQKKRKAADVDEDEDKEEEQPEEQEPEEEKQDIAPAPKKRGRKAAVVAEPEEPEPAVEIVNKRGKKPASNKKVSERETKESGNKKVTARKRKSSDEEEEEEEEATEEAAPAAPVVQPKKGRAAKKAKVSEDHQTAAEAPVSPTADDTLAEIAIGKPTGRGSRRSKKSDQPSEETAITKALAEEPAAETAPKKRGGRVPKAKEAKAEEAPTKRGRSASKQNEPEEVPEEAPEESPKKRGRITKATISGKDSAGEKETPALKTRAGRGRPKRN</sequence>
<name>G1X218_ARTOA</name>
<feature type="compositionally biased region" description="Acidic residues" evidence="6">
    <location>
        <begin position="128"/>
        <end position="137"/>
    </location>
</feature>
<dbReference type="EMBL" id="ADOT01000016">
    <property type="protein sequence ID" value="EGX52991.1"/>
    <property type="molecule type" value="Genomic_DNA"/>
</dbReference>
<evidence type="ECO:0000256" key="2">
    <source>
        <dbReference type="ARBA" id="ARBA00022723"/>
    </source>
</evidence>
<feature type="compositionally biased region" description="Acidic residues" evidence="6">
    <location>
        <begin position="254"/>
        <end position="265"/>
    </location>
</feature>
<evidence type="ECO:0000256" key="3">
    <source>
        <dbReference type="ARBA" id="ARBA00022771"/>
    </source>
</evidence>
<keyword evidence="2" id="KW-0479">Metal-binding</keyword>
<accession>G1X218</accession>
<dbReference type="GO" id="GO:0008270">
    <property type="term" value="F:zinc ion binding"/>
    <property type="evidence" value="ECO:0007669"/>
    <property type="project" value="UniProtKB-KW"/>
</dbReference>
<feature type="compositionally biased region" description="Basic residues" evidence="6">
    <location>
        <begin position="115"/>
        <end position="124"/>
    </location>
</feature>
<dbReference type="eggNOG" id="ENOG502S5PB">
    <property type="taxonomic scope" value="Eukaryota"/>
</dbReference>
<keyword evidence="4" id="KW-0862">Zinc</keyword>
<dbReference type="SMART" id="SM01336">
    <property type="entry name" value="zf-PARP"/>
    <property type="match status" value="1"/>
</dbReference>
<dbReference type="Pfam" id="PF00645">
    <property type="entry name" value="zf-PARP"/>
    <property type="match status" value="1"/>
</dbReference>
<feature type="compositionally biased region" description="Basic and acidic residues" evidence="6">
    <location>
        <begin position="231"/>
        <end position="242"/>
    </location>
</feature>
<feature type="domain" description="PARP-type" evidence="7">
    <location>
        <begin position="3"/>
        <end position="95"/>
    </location>
</feature>
<evidence type="ECO:0000256" key="5">
    <source>
        <dbReference type="ARBA" id="ARBA00023242"/>
    </source>
</evidence>
<proteinExistence type="predicted"/>
<evidence type="ECO:0000313" key="8">
    <source>
        <dbReference type="EMBL" id="EGX52991.1"/>
    </source>
</evidence>
<comment type="subcellular location">
    <subcellularLocation>
        <location evidence="1">Nucleus</location>
    </subcellularLocation>
</comment>
<dbReference type="InterPro" id="IPR036957">
    <property type="entry name" value="Znf_PARP_sf"/>
</dbReference>
<reference evidence="8 9" key="1">
    <citation type="journal article" date="2011" name="PLoS Pathog.">
        <title>Genomic and proteomic analyses of the fungus Arthrobotrys oligospora provide insights into nematode-trap formation.</title>
        <authorList>
            <person name="Yang J."/>
            <person name="Wang L."/>
            <person name="Ji X."/>
            <person name="Feng Y."/>
            <person name="Li X."/>
            <person name="Zou C."/>
            <person name="Xu J."/>
            <person name="Ren Y."/>
            <person name="Mi Q."/>
            <person name="Wu J."/>
            <person name="Liu S."/>
            <person name="Liu Y."/>
            <person name="Huang X."/>
            <person name="Wang H."/>
            <person name="Niu X."/>
            <person name="Li J."/>
            <person name="Liang L."/>
            <person name="Luo Y."/>
            <person name="Ji K."/>
            <person name="Zhou W."/>
            <person name="Yu Z."/>
            <person name="Li G."/>
            <person name="Liu Y."/>
            <person name="Li L."/>
            <person name="Qiao M."/>
            <person name="Feng L."/>
            <person name="Zhang K.-Q."/>
        </authorList>
    </citation>
    <scope>NUCLEOTIDE SEQUENCE [LARGE SCALE GENOMIC DNA]</scope>
    <source>
        <strain evidence="9">ATCC 24927 / CBS 115.81 / DSM 1491</strain>
    </source>
</reference>
<feature type="compositionally biased region" description="Basic residues" evidence="6">
    <location>
        <begin position="421"/>
        <end position="430"/>
    </location>
</feature>
<evidence type="ECO:0000256" key="4">
    <source>
        <dbReference type="ARBA" id="ARBA00022833"/>
    </source>
</evidence>
<dbReference type="AlphaFoldDB" id="G1X218"/>
<dbReference type="OrthoDB" id="429950at2759"/>
<dbReference type="InterPro" id="IPR001510">
    <property type="entry name" value="Znf_PARP"/>
</dbReference>
<dbReference type="GO" id="GO:0005634">
    <property type="term" value="C:nucleus"/>
    <property type="evidence" value="ECO:0007669"/>
    <property type="project" value="UniProtKB-SubCell"/>
</dbReference>
<dbReference type="RefSeq" id="XP_011118530.1">
    <property type="nucleotide sequence ID" value="XM_011120228.1"/>
</dbReference>
<dbReference type="GO" id="GO:0003677">
    <property type="term" value="F:DNA binding"/>
    <property type="evidence" value="ECO:0007669"/>
    <property type="project" value="InterPro"/>
</dbReference>
<dbReference type="Gene3D" id="3.30.1740.10">
    <property type="entry name" value="Zinc finger, PARP-type"/>
    <property type="match status" value="1"/>
</dbReference>
<organism evidence="8 9">
    <name type="scientific">Arthrobotrys oligospora (strain ATCC 24927 / CBS 115.81 / DSM 1491)</name>
    <name type="common">Nematode-trapping fungus</name>
    <name type="synonym">Didymozoophaga oligospora</name>
    <dbReference type="NCBI Taxonomy" id="756982"/>
    <lineage>
        <taxon>Eukaryota</taxon>
        <taxon>Fungi</taxon>
        <taxon>Dikarya</taxon>
        <taxon>Ascomycota</taxon>
        <taxon>Pezizomycotina</taxon>
        <taxon>Orbiliomycetes</taxon>
        <taxon>Orbiliales</taxon>
        <taxon>Orbiliaceae</taxon>
        <taxon>Orbilia</taxon>
        <taxon>Orbilia oligospora</taxon>
    </lineage>
</organism>